<sequence length="469" mass="52040">MAAFPPELIKNIAEQGTHQETKALRLVCHTYAALLQATALRKFTIHLDRERYHLNPSRLEFRFRALEWLAAEAETDTHPGSRLTTELVIDEIFLNDNEHARLGVCLGPAIRALKSVTKVYWETDSGPNSTSDALKQHYSTITQSLTPRLSFLTSLKMGAHRFSRDAANLTLLRPTGSASPPSFPNLNTLYLWNIDRSSRRDLDTVGQTVCVAPRICDLNVSLRMRSIRAFEASNRYTSPIPIQTFLPPPPPLIADNNNTATLTVQTLTLSTESRFINSTSPTLPHLPHLQCLTLHIGCTQHPLPLETTSKPAIYKHTVWDALKESGIKLRRLDTDDLCPSLIRYLSAYGGVLEVLAISHHISAQTINGSNIQTNASTMELLSGVAREFFNAALPLHAASLTHLSLNVNHEWWGTWWFGPGMVLAKSFPQPNCVFAKLEELGMAVMLPIAEERLGGGALDGEDTDYLVSL</sequence>
<proteinExistence type="predicted"/>
<evidence type="ECO:0000313" key="2">
    <source>
        <dbReference type="Proteomes" id="UP000307440"/>
    </source>
</evidence>
<evidence type="ECO:0000313" key="1">
    <source>
        <dbReference type="EMBL" id="TFK18141.1"/>
    </source>
</evidence>
<evidence type="ECO:0008006" key="3">
    <source>
        <dbReference type="Google" id="ProtNLM"/>
    </source>
</evidence>
<dbReference type="EMBL" id="ML210427">
    <property type="protein sequence ID" value="TFK18141.1"/>
    <property type="molecule type" value="Genomic_DNA"/>
</dbReference>
<accession>A0A5C3KDQ4</accession>
<organism evidence="1 2">
    <name type="scientific">Coprinopsis marcescibilis</name>
    <name type="common">Agaric fungus</name>
    <name type="synonym">Psathyrella marcescibilis</name>
    <dbReference type="NCBI Taxonomy" id="230819"/>
    <lineage>
        <taxon>Eukaryota</taxon>
        <taxon>Fungi</taxon>
        <taxon>Dikarya</taxon>
        <taxon>Basidiomycota</taxon>
        <taxon>Agaricomycotina</taxon>
        <taxon>Agaricomycetes</taxon>
        <taxon>Agaricomycetidae</taxon>
        <taxon>Agaricales</taxon>
        <taxon>Agaricineae</taxon>
        <taxon>Psathyrellaceae</taxon>
        <taxon>Coprinopsis</taxon>
    </lineage>
</organism>
<gene>
    <name evidence="1" type="ORF">FA15DRAFT_273808</name>
</gene>
<name>A0A5C3KDQ4_COPMA</name>
<dbReference type="Proteomes" id="UP000307440">
    <property type="component" value="Unassembled WGS sequence"/>
</dbReference>
<keyword evidence="2" id="KW-1185">Reference proteome</keyword>
<dbReference type="AlphaFoldDB" id="A0A5C3KDQ4"/>
<reference evidence="1 2" key="1">
    <citation type="journal article" date="2019" name="Nat. Ecol. Evol.">
        <title>Megaphylogeny resolves global patterns of mushroom evolution.</title>
        <authorList>
            <person name="Varga T."/>
            <person name="Krizsan K."/>
            <person name="Foldi C."/>
            <person name="Dima B."/>
            <person name="Sanchez-Garcia M."/>
            <person name="Sanchez-Ramirez S."/>
            <person name="Szollosi G.J."/>
            <person name="Szarkandi J.G."/>
            <person name="Papp V."/>
            <person name="Albert L."/>
            <person name="Andreopoulos W."/>
            <person name="Angelini C."/>
            <person name="Antonin V."/>
            <person name="Barry K.W."/>
            <person name="Bougher N.L."/>
            <person name="Buchanan P."/>
            <person name="Buyck B."/>
            <person name="Bense V."/>
            <person name="Catcheside P."/>
            <person name="Chovatia M."/>
            <person name="Cooper J."/>
            <person name="Damon W."/>
            <person name="Desjardin D."/>
            <person name="Finy P."/>
            <person name="Geml J."/>
            <person name="Haridas S."/>
            <person name="Hughes K."/>
            <person name="Justo A."/>
            <person name="Karasinski D."/>
            <person name="Kautmanova I."/>
            <person name="Kiss B."/>
            <person name="Kocsube S."/>
            <person name="Kotiranta H."/>
            <person name="LaButti K.M."/>
            <person name="Lechner B.E."/>
            <person name="Liimatainen K."/>
            <person name="Lipzen A."/>
            <person name="Lukacs Z."/>
            <person name="Mihaltcheva S."/>
            <person name="Morgado L.N."/>
            <person name="Niskanen T."/>
            <person name="Noordeloos M.E."/>
            <person name="Ohm R.A."/>
            <person name="Ortiz-Santana B."/>
            <person name="Ovrebo C."/>
            <person name="Racz N."/>
            <person name="Riley R."/>
            <person name="Savchenko A."/>
            <person name="Shiryaev A."/>
            <person name="Soop K."/>
            <person name="Spirin V."/>
            <person name="Szebenyi C."/>
            <person name="Tomsovsky M."/>
            <person name="Tulloss R.E."/>
            <person name="Uehling J."/>
            <person name="Grigoriev I.V."/>
            <person name="Vagvolgyi C."/>
            <person name="Papp T."/>
            <person name="Martin F.M."/>
            <person name="Miettinen O."/>
            <person name="Hibbett D.S."/>
            <person name="Nagy L.G."/>
        </authorList>
    </citation>
    <scope>NUCLEOTIDE SEQUENCE [LARGE SCALE GENOMIC DNA]</scope>
    <source>
        <strain evidence="1 2">CBS 121175</strain>
    </source>
</reference>
<protein>
    <recommendedName>
        <fullName evidence="3">F-box domain-containing protein</fullName>
    </recommendedName>
</protein>
<dbReference type="OrthoDB" id="2986625at2759"/>